<evidence type="ECO:0000256" key="19">
    <source>
        <dbReference type="ARBA" id="ARBA00025833"/>
    </source>
</evidence>
<sequence>MTNTEQLKKDFEQHTAHSCEQIKHICSTIGPRGAGSQQELDAQKYMIKELENIADKIETEEFTIHKHAFLGFIPFTVVFLLIGFLFYWKYFPALGLFFTVVAAIPAVLEFGLYYKFTDPLFPSQQSHNTIATLKPSGPIKQRLILTGHSDSMFEWNLVYLFGPYGMRLTIIPAAVNIILTLIGSFADTILVHLLHIDIEEGIFPPAHNVAIFIITCTIPSVLAMLFFWNPFKCVPGATDNLTGCYTSISIMKQLGQSGIKLKNTELVVLLTGSEEAGIRGAKAYVYRHQRELKETPTLCIAVDSIRDIDEMALFTRDLNGIVKLDEQSANLINKAASNSCQITLPLKPMPFGATDAVAFAQVGIKTVALCAMELTPPRWYHTRLDTPENMIPSAIEKCMEVCYHAALLFDEVGFEGSANRNE</sequence>
<feature type="transmembrane region" description="Helical" evidence="21">
    <location>
        <begin position="206"/>
        <end position="228"/>
    </location>
</feature>
<evidence type="ECO:0000256" key="17">
    <source>
        <dbReference type="ARBA" id="ARBA00023180"/>
    </source>
</evidence>
<dbReference type="GO" id="GO:0070573">
    <property type="term" value="F:metallodipeptidase activity"/>
    <property type="evidence" value="ECO:0007669"/>
    <property type="project" value="InterPro"/>
</dbReference>
<evidence type="ECO:0000256" key="5">
    <source>
        <dbReference type="ARBA" id="ARBA00014116"/>
    </source>
</evidence>
<keyword evidence="18" id="KW-0458">Lysosome</keyword>
<keyword evidence="9" id="KW-0479">Metal-binding</keyword>
<evidence type="ECO:0000256" key="13">
    <source>
        <dbReference type="ARBA" id="ARBA00022833"/>
    </source>
</evidence>
<evidence type="ECO:0000256" key="14">
    <source>
        <dbReference type="ARBA" id="ARBA00023034"/>
    </source>
</evidence>
<dbReference type="InterPro" id="IPR007484">
    <property type="entry name" value="Peptidase_M28"/>
</dbReference>
<keyword evidence="15" id="KW-0482">Metalloprotease</keyword>
<feature type="domain" description="Peptidase M28" evidence="22">
    <location>
        <begin position="234"/>
        <end position="404"/>
    </location>
</feature>
<keyword evidence="17" id="KW-0325">Glycoprotein</keyword>
<evidence type="ECO:0000256" key="7">
    <source>
        <dbReference type="ARBA" id="ARBA00022645"/>
    </source>
</evidence>
<evidence type="ECO:0000256" key="12">
    <source>
        <dbReference type="ARBA" id="ARBA00022824"/>
    </source>
</evidence>
<gene>
    <name evidence="23" type="ORF">EZS28_020037</name>
    <name evidence="24" type="ORF">EZS28_020038</name>
</gene>
<evidence type="ECO:0000256" key="21">
    <source>
        <dbReference type="SAM" id="Phobius"/>
    </source>
</evidence>
<dbReference type="GO" id="GO:0005576">
    <property type="term" value="C:extracellular region"/>
    <property type="evidence" value="ECO:0007669"/>
    <property type="project" value="UniProtKB-SubCell"/>
</dbReference>
<dbReference type="PANTHER" id="PTHR12053:SF3">
    <property type="entry name" value="CARBOXYPEPTIDASE Q"/>
    <property type="match status" value="1"/>
</dbReference>
<evidence type="ECO:0000313" key="24">
    <source>
        <dbReference type="EMBL" id="KAA6384437.1"/>
    </source>
</evidence>
<keyword evidence="21" id="KW-0812">Transmembrane</keyword>
<dbReference type="AlphaFoldDB" id="A0A5J4VP78"/>
<keyword evidence="21" id="KW-0472">Membrane</keyword>
<evidence type="ECO:0000256" key="4">
    <source>
        <dbReference type="ARBA" id="ARBA00004613"/>
    </source>
</evidence>
<name>A0A5J4VP78_9EUKA</name>
<dbReference type="Gene3D" id="3.40.630.10">
    <property type="entry name" value="Zn peptidases"/>
    <property type="match status" value="1"/>
</dbReference>
<dbReference type="PANTHER" id="PTHR12053">
    <property type="entry name" value="PROTEASE FAMILY M28 PLASMA GLUTAMATE CARBOXYPEPTIDASE-RELATED"/>
    <property type="match status" value="1"/>
</dbReference>
<evidence type="ECO:0000256" key="8">
    <source>
        <dbReference type="ARBA" id="ARBA00022670"/>
    </source>
</evidence>
<dbReference type="GO" id="GO:0005783">
    <property type="term" value="C:endoplasmic reticulum"/>
    <property type="evidence" value="ECO:0007669"/>
    <property type="project" value="UniProtKB-SubCell"/>
</dbReference>
<evidence type="ECO:0000256" key="11">
    <source>
        <dbReference type="ARBA" id="ARBA00022801"/>
    </source>
</evidence>
<dbReference type="GO" id="GO:0046872">
    <property type="term" value="F:metal ion binding"/>
    <property type="evidence" value="ECO:0007669"/>
    <property type="project" value="UniProtKB-KW"/>
</dbReference>
<dbReference type="Proteomes" id="UP000324800">
    <property type="component" value="Unassembled WGS sequence"/>
</dbReference>
<keyword evidence="10" id="KW-0732">Signal</keyword>
<keyword evidence="14" id="KW-0333">Golgi apparatus</keyword>
<dbReference type="GO" id="GO:0006508">
    <property type="term" value="P:proteolysis"/>
    <property type="evidence" value="ECO:0007669"/>
    <property type="project" value="UniProtKB-KW"/>
</dbReference>
<dbReference type="GO" id="GO:0005794">
    <property type="term" value="C:Golgi apparatus"/>
    <property type="evidence" value="ECO:0007669"/>
    <property type="project" value="UniProtKB-SubCell"/>
</dbReference>
<feature type="transmembrane region" description="Helical" evidence="21">
    <location>
        <begin position="68"/>
        <end position="87"/>
    </location>
</feature>
<dbReference type="GO" id="GO:0004180">
    <property type="term" value="F:carboxypeptidase activity"/>
    <property type="evidence" value="ECO:0007669"/>
    <property type="project" value="UniProtKB-KW"/>
</dbReference>
<dbReference type="OrthoDB" id="10013407at2759"/>
<dbReference type="SUPFAM" id="SSF53187">
    <property type="entry name" value="Zn-dependent exopeptidases"/>
    <property type="match status" value="1"/>
</dbReference>
<evidence type="ECO:0000313" key="25">
    <source>
        <dbReference type="Proteomes" id="UP000324800"/>
    </source>
</evidence>
<comment type="caution">
    <text evidence="24">The sequence shown here is derived from an EMBL/GenBank/DDBJ whole genome shotgun (WGS) entry which is preliminary data.</text>
</comment>
<keyword evidence="21" id="KW-1133">Transmembrane helix</keyword>
<evidence type="ECO:0000256" key="9">
    <source>
        <dbReference type="ARBA" id="ARBA00022723"/>
    </source>
</evidence>
<feature type="transmembrane region" description="Helical" evidence="21">
    <location>
        <begin position="94"/>
        <end position="114"/>
    </location>
</feature>
<dbReference type="InterPro" id="IPR039866">
    <property type="entry name" value="CPQ"/>
</dbReference>
<evidence type="ECO:0000259" key="22">
    <source>
        <dbReference type="Pfam" id="PF04389"/>
    </source>
</evidence>
<evidence type="ECO:0000256" key="16">
    <source>
        <dbReference type="ARBA" id="ARBA00023145"/>
    </source>
</evidence>
<feature type="transmembrane region" description="Helical" evidence="21">
    <location>
        <begin position="170"/>
        <end position="194"/>
    </location>
</feature>
<evidence type="ECO:0000313" key="23">
    <source>
        <dbReference type="EMBL" id="KAA6384436.1"/>
    </source>
</evidence>
<dbReference type="EMBL" id="SNRW01005761">
    <property type="protein sequence ID" value="KAA6384437.1"/>
    <property type="molecule type" value="Genomic_DNA"/>
</dbReference>
<proteinExistence type="predicted"/>
<organism evidence="24 25">
    <name type="scientific">Streblomastix strix</name>
    <dbReference type="NCBI Taxonomy" id="222440"/>
    <lineage>
        <taxon>Eukaryota</taxon>
        <taxon>Metamonada</taxon>
        <taxon>Preaxostyla</taxon>
        <taxon>Oxymonadida</taxon>
        <taxon>Streblomastigidae</taxon>
        <taxon>Streblomastix</taxon>
    </lineage>
</organism>
<comment type="subcellular location">
    <subcellularLocation>
        <location evidence="1">Endoplasmic reticulum</location>
    </subcellularLocation>
    <subcellularLocation>
        <location evidence="3">Golgi apparatus</location>
    </subcellularLocation>
    <subcellularLocation>
        <location evidence="2">Lysosome</location>
    </subcellularLocation>
    <subcellularLocation>
        <location evidence="4">Secreted</location>
    </subcellularLocation>
</comment>
<keyword evidence="13" id="KW-0862">Zinc</keyword>
<evidence type="ECO:0000256" key="2">
    <source>
        <dbReference type="ARBA" id="ARBA00004371"/>
    </source>
</evidence>
<reference evidence="24 25" key="1">
    <citation type="submission" date="2019-03" db="EMBL/GenBank/DDBJ databases">
        <title>Single cell metagenomics reveals metabolic interactions within the superorganism composed of flagellate Streblomastix strix and complex community of Bacteroidetes bacteria on its surface.</title>
        <authorList>
            <person name="Treitli S.C."/>
            <person name="Kolisko M."/>
            <person name="Husnik F."/>
            <person name="Keeling P."/>
            <person name="Hampl V."/>
        </authorList>
    </citation>
    <scope>NUCLEOTIDE SEQUENCE [LARGE SCALE GENOMIC DNA]</scope>
    <source>
        <strain evidence="24">ST1C</strain>
    </source>
</reference>
<evidence type="ECO:0000256" key="15">
    <source>
        <dbReference type="ARBA" id="ARBA00023049"/>
    </source>
</evidence>
<dbReference type="GO" id="GO:0005764">
    <property type="term" value="C:lysosome"/>
    <property type="evidence" value="ECO:0007669"/>
    <property type="project" value="UniProtKB-SubCell"/>
</dbReference>
<evidence type="ECO:0000256" key="3">
    <source>
        <dbReference type="ARBA" id="ARBA00004555"/>
    </source>
</evidence>
<keyword evidence="12" id="KW-0256">Endoplasmic reticulum</keyword>
<keyword evidence="16" id="KW-0865">Zymogen</keyword>
<keyword evidence="11" id="KW-0378">Hydrolase</keyword>
<protein>
    <recommendedName>
        <fullName evidence="5">Carboxypeptidase Q</fullName>
    </recommendedName>
    <alternativeName>
        <fullName evidence="20">Plasma glutamate carboxypeptidase</fullName>
    </alternativeName>
</protein>
<evidence type="ECO:0000256" key="18">
    <source>
        <dbReference type="ARBA" id="ARBA00023228"/>
    </source>
</evidence>
<dbReference type="Pfam" id="PF04389">
    <property type="entry name" value="Peptidase_M28"/>
    <property type="match status" value="1"/>
</dbReference>
<keyword evidence="7" id="KW-0121">Carboxypeptidase</keyword>
<evidence type="ECO:0000256" key="1">
    <source>
        <dbReference type="ARBA" id="ARBA00004240"/>
    </source>
</evidence>
<keyword evidence="6" id="KW-0964">Secreted</keyword>
<accession>A0A5J4VP78</accession>
<keyword evidence="8" id="KW-0645">Protease</keyword>
<dbReference type="EMBL" id="SNRW01005761">
    <property type="protein sequence ID" value="KAA6384436.1"/>
    <property type="molecule type" value="Genomic_DNA"/>
</dbReference>
<comment type="subunit">
    <text evidence="19">Homodimer. The monomeric form is inactive while the homodimer is active.</text>
</comment>
<evidence type="ECO:0000256" key="10">
    <source>
        <dbReference type="ARBA" id="ARBA00022729"/>
    </source>
</evidence>
<evidence type="ECO:0000256" key="6">
    <source>
        <dbReference type="ARBA" id="ARBA00022525"/>
    </source>
</evidence>
<evidence type="ECO:0000256" key="20">
    <source>
        <dbReference type="ARBA" id="ARBA00033328"/>
    </source>
</evidence>